<dbReference type="GO" id="GO:0005524">
    <property type="term" value="F:ATP binding"/>
    <property type="evidence" value="ECO:0007669"/>
    <property type="project" value="UniProtKB-KW"/>
</dbReference>
<dbReference type="PANTHER" id="PTHR35526">
    <property type="entry name" value="ANTI-SIGMA-F FACTOR RSBW-RELATED"/>
    <property type="match status" value="1"/>
</dbReference>
<evidence type="ECO:0000256" key="6">
    <source>
        <dbReference type="ARBA" id="ARBA00022969"/>
    </source>
</evidence>
<keyword evidence="10" id="KW-1185">Reference proteome</keyword>
<comment type="catalytic activity">
    <reaction evidence="7">
        <text>L-seryl-[protein] + ATP = O-phospho-L-seryl-[protein] + ADP + H(+)</text>
        <dbReference type="Rhea" id="RHEA:17989"/>
        <dbReference type="Rhea" id="RHEA-COMP:9863"/>
        <dbReference type="Rhea" id="RHEA-COMP:11604"/>
        <dbReference type="ChEBI" id="CHEBI:15378"/>
        <dbReference type="ChEBI" id="CHEBI:29999"/>
        <dbReference type="ChEBI" id="CHEBI:30616"/>
        <dbReference type="ChEBI" id="CHEBI:83421"/>
        <dbReference type="ChEBI" id="CHEBI:456216"/>
        <dbReference type="EC" id="2.7.11.1"/>
    </reaction>
</comment>
<dbReference type="InterPro" id="IPR010194">
    <property type="entry name" value="Anti-sigma_F"/>
</dbReference>
<keyword evidence="4 7" id="KW-0418">Kinase</keyword>
<dbReference type="Pfam" id="PF13581">
    <property type="entry name" value="HATPase_c_2"/>
    <property type="match status" value="1"/>
</dbReference>
<evidence type="ECO:0000256" key="2">
    <source>
        <dbReference type="ARBA" id="ARBA00022679"/>
    </source>
</evidence>
<keyword evidence="5 7" id="KW-0067">ATP-binding</keyword>
<dbReference type="Proteomes" id="UP000045545">
    <property type="component" value="Unassembled WGS sequence"/>
</dbReference>
<evidence type="ECO:0000256" key="7">
    <source>
        <dbReference type="HAMAP-Rule" id="MF_00637"/>
    </source>
</evidence>
<dbReference type="AlphaFoldDB" id="A0A0E4C8L2"/>
<feature type="domain" description="Histidine kinase/HSP90-like ATPase" evidence="8">
    <location>
        <begin position="37"/>
        <end position="141"/>
    </location>
</feature>
<evidence type="ECO:0000256" key="3">
    <source>
        <dbReference type="ARBA" id="ARBA00022741"/>
    </source>
</evidence>
<evidence type="ECO:0000313" key="10">
    <source>
        <dbReference type="Proteomes" id="UP000045545"/>
    </source>
</evidence>
<dbReference type="GO" id="GO:0030435">
    <property type="term" value="P:sporulation resulting in formation of a cellular spore"/>
    <property type="evidence" value="ECO:0007669"/>
    <property type="project" value="UniProtKB-KW"/>
</dbReference>
<dbReference type="PANTHER" id="PTHR35526:SF3">
    <property type="entry name" value="ANTI-SIGMA-F FACTOR RSBW"/>
    <property type="match status" value="1"/>
</dbReference>
<reference evidence="9 10" key="1">
    <citation type="submission" date="2015-03" db="EMBL/GenBank/DDBJ databases">
        <authorList>
            <person name="Murphy D."/>
        </authorList>
    </citation>
    <scope>NUCLEOTIDE SEQUENCE [LARGE SCALE GENOMIC DNA]</scope>
    <source>
        <strain evidence="9 10">OL-4</strain>
    </source>
</reference>
<evidence type="ECO:0000256" key="4">
    <source>
        <dbReference type="ARBA" id="ARBA00022777"/>
    </source>
</evidence>
<protein>
    <recommendedName>
        <fullName evidence="7">Anti-sigma F factor</fullName>
        <ecNumber evidence="7">2.7.11.1</ecNumber>
    </recommendedName>
    <alternativeName>
        <fullName evidence="7">Stage II sporulation protein AB</fullName>
    </alternativeName>
</protein>
<comment type="function">
    <text evidence="7">Binds to sigma F and blocks its ability to form an RNA polymerase holoenzyme (E-sigma F). Phosphorylates SpoIIAA on a serine residue. This phosphorylation may enable SpoIIAA to act as an anti-anti-sigma factor that counteracts SpoIIAB and thus releases sigma F from inhibition.</text>
</comment>
<gene>
    <name evidence="7" type="primary">spoIIAB</name>
    <name evidence="9" type="ORF">1361</name>
</gene>
<proteinExistence type="inferred from homology"/>
<dbReference type="GO" id="GO:0030436">
    <property type="term" value="P:asexual sporulation"/>
    <property type="evidence" value="ECO:0007669"/>
    <property type="project" value="UniProtKB-UniRule"/>
</dbReference>
<evidence type="ECO:0000259" key="8">
    <source>
        <dbReference type="SMART" id="SM00387"/>
    </source>
</evidence>
<accession>A0A0E4C8L2</accession>
<keyword evidence="1 7" id="KW-0723">Serine/threonine-protein kinase</keyword>
<dbReference type="EMBL" id="CGIH01000026">
    <property type="protein sequence ID" value="CFX51488.1"/>
    <property type="molecule type" value="Genomic_DNA"/>
</dbReference>
<dbReference type="SMART" id="SM00387">
    <property type="entry name" value="HATPase_c"/>
    <property type="match status" value="1"/>
</dbReference>
<keyword evidence="2 7" id="KW-0808">Transferase</keyword>
<dbReference type="RefSeq" id="WP_046496878.1">
    <property type="nucleotide sequence ID" value="NZ_CGIH01000026.1"/>
</dbReference>
<sequence length="148" mass="16733">MSIKNYVRLEFQSLPENVSFARSCVGSFASQIDCTLEEIEEIKLVVSEAVSNSIIHGYDNRTNEKIFVMVTIADDRCLEIMVEDRGKGIADVKQAMEPTYSSDETRMGLGFTFMKSFMDDMEVISSPGEGTIVKMRRTFMSHEKEAYA</sequence>
<organism evidence="9 10">
    <name type="scientific">Syntrophomonas zehnderi OL-4</name>
    <dbReference type="NCBI Taxonomy" id="690567"/>
    <lineage>
        <taxon>Bacteria</taxon>
        <taxon>Bacillati</taxon>
        <taxon>Bacillota</taxon>
        <taxon>Clostridia</taxon>
        <taxon>Eubacteriales</taxon>
        <taxon>Syntrophomonadaceae</taxon>
        <taxon>Syntrophomonas</taxon>
    </lineage>
</organism>
<evidence type="ECO:0000256" key="1">
    <source>
        <dbReference type="ARBA" id="ARBA00022527"/>
    </source>
</evidence>
<dbReference type="GO" id="GO:0042174">
    <property type="term" value="P:negative regulation of sporulation resulting in formation of a cellular spore"/>
    <property type="evidence" value="ECO:0007669"/>
    <property type="project" value="InterPro"/>
</dbReference>
<dbReference type="STRING" id="690567.1361"/>
<dbReference type="EC" id="2.7.11.1" evidence="7"/>
<evidence type="ECO:0000313" key="9">
    <source>
        <dbReference type="EMBL" id="CFX51488.1"/>
    </source>
</evidence>
<dbReference type="InterPro" id="IPR036890">
    <property type="entry name" value="HATPase_C_sf"/>
</dbReference>
<dbReference type="GO" id="GO:0004674">
    <property type="term" value="F:protein serine/threonine kinase activity"/>
    <property type="evidence" value="ECO:0007669"/>
    <property type="project" value="UniProtKB-KW"/>
</dbReference>
<comment type="catalytic activity">
    <reaction evidence="7">
        <text>L-threonyl-[protein] + ATP = O-phospho-L-threonyl-[protein] + ADP + H(+)</text>
        <dbReference type="Rhea" id="RHEA:46608"/>
        <dbReference type="Rhea" id="RHEA-COMP:11060"/>
        <dbReference type="Rhea" id="RHEA-COMP:11605"/>
        <dbReference type="ChEBI" id="CHEBI:15378"/>
        <dbReference type="ChEBI" id="CHEBI:30013"/>
        <dbReference type="ChEBI" id="CHEBI:30616"/>
        <dbReference type="ChEBI" id="CHEBI:61977"/>
        <dbReference type="ChEBI" id="CHEBI:456216"/>
        <dbReference type="EC" id="2.7.11.1"/>
    </reaction>
</comment>
<dbReference type="Gene3D" id="3.30.565.10">
    <property type="entry name" value="Histidine kinase-like ATPase, C-terminal domain"/>
    <property type="match status" value="1"/>
</dbReference>
<dbReference type="GO" id="GO:0106310">
    <property type="term" value="F:protein serine kinase activity"/>
    <property type="evidence" value="ECO:0007669"/>
    <property type="project" value="RHEA"/>
</dbReference>
<comment type="similarity">
    <text evidence="7">Belongs to the anti-sigma-factor family.</text>
</comment>
<dbReference type="OrthoDB" id="9768808at2"/>
<evidence type="ECO:0000256" key="5">
    <source>
        <dbReference type="ARBA" id="ARBA00022840"/>
    </source>
</evidence>
<keyword evidence="3 7" id="KW-0547">Nucleotide-binding</keyword>
<dbReference type="NCBIfam" id="TIGR01925">
    <property type="entry name" value="spIIAB"/>
    <property type="match status" value="1"/>
</dbReference>
<dbReference type="InterPro" id="IPR003594">
    <property type="entry name" value="HATPase_dom"/>
</dbReference>
<keyword evidence="6 7" id="KW-0749">Sporulation</keyword>
<dbReference type="GO" id="GO:0016989">
    <property type="term" value="F:sigma factor antagonist activity"/>
    <property type="evidence" value="ECO:0007669"/>
    <property type="project" value="InterPro"/>
</dbReference>
<dbReference type="SUPFAM" id="SSF55874">
    <property type="entry name" value="ATPase domain of HSP90 chaperone/DNA topoisomerase II/histidine kinase"/>
    <property type="match status" value="1"/>
</dbReference>
<name>A0A0E4C8L2_9FIRM</name>
<dbReference type="InterPro" id="IPR050267">
    <property type="entry name" value="Anti-sigma-factor_SerPK"/>
</dbReference>
<dbReference type="HAMAP" id="MF_00637">
    <property type="entry name" value="Anti_sigma_F"/>
    <property type="match status" value="1"/>
</dbReference>